<dbReference type="OrthoDB" id="233246at2"/>
<dbReference type="eggNOG" id="ENOG502ZHGH">
    <property type="taxonomic scope" value="Bacteria"/>
</dbReference>
<gene>
    <name evidence="2" type="ordered locus">Psta_4380</name>
</gene>
<dbReference type="Pfam" id="PF07643">
    <property type="entry name" value="DUF1598"/>
    <property type="match status" value="1"/>
</dbReference>
<evidence type="ECO:0008006" key="4">
    <source>
        <dbReference type="Google" id="ProtNLM"/>
    </source>
</evidence>
<proteinExistence type="predicted"/>
<organism evidence="2 3">
    <name type="scientific">Pirellula staleyi (strain ATCC 27377 / DSM 6068 / ICPB 4128)</name>
    <name type="common">Pirella staleyi</name>
    <dbReference type="NCBI Taxonomy" id="530564"/>
    <lineage>
        <taxon>Bacteria</taxon>
        <taxon>Pseudomonadati</taxon>
        <taxon>Planctomycetota</taxon>
        <taxon>Planctomycetia</taxon>
        <taxon>Pirellulales</taxon>
        <taxon>Pirellulaceae</taxon>
        <taxon>Pirellula</taxon>
    </lineage>
</organism>
<evidence type="ECO:0000256" key="1">
    <source>
        <dbReference type="SAM" id="SignalP"/>
    </source>
</evidence>
<sequence precursor="true">MSKLSIGHAIRAFALAAIAATLCPHIAHAQVAAAGVEVDSSGVLRTRMLNDTTGTLSKQWQAQAKARLGADLATASPLRKVSLTRLERVIAQRAANNQGIAEEMKFLAGLTRLQYVFFYPETGDIVLAGPAEGFAPDAAGRMLGIQSGRAVLELQDVVTALRAYPPAGKQTQIIAVSIDPTKEGLQKMQQFLVNISGRVQPGDANNIVAGLKENLGLQNVTVRGISSKTHFAQVMVEADYRMKLIGIGIEQPPVKIVSYVDRASPRDVSRNALQRWYFTPNYECVRVTEDKMAMELVGQGVKLIGENEMVNGDGSRAVAGGTVNRASEAFCTTFTQNYPQLAAKSAVYAQLKNLIDISIAAAYIQQQDFYGQCNWKMDFFGNEESFPVETYETPKQVETACIAIWKGKTLMTPVGGGVHIEPADALIEENLLADEQGEVKALREKTTLDQLKADEWWWD</sequence>
<dbReference type="KEGG" id="psl:Psta_4380"/>
<dbReference type="HOGENOM" id="CLU_034069_0_0_0"/>
<name>D2R565_PIRSD</name>
<evidence type="ECO:0000313" key="3">
    <source>
        <dbReference type="Proteomes" id="UP000001887"/>
    </source>
</evidence>
<keyword evidence="1" id="KW-0732">Signal</keyword>
<keyword evidence="3" id="KW-1185">Reference proteome</keyword>
<accession>D2R565</accession>
<protein>
    <recommendedName>
        <fullName evidence="4">DUF1598 domain-containing protein</fullName>
    </recommendedName>
</protein>
<dbReference type="AlphaFoldDB" id="D2R565"/>
<dbReference type="InterPro" id="IPR011487">
    <property type="entry name" value="DUF1598"/>
</dbReference>
<feature type="signal peptide" evidence="1">
    <location>
        <begin position="1"/>
        <end position="29"/>
    </location>
</feature>
<feature type="chain" id="PRO_5003034623" description="DUF1598 domain-containing protein" evidence="1">
    <location>
        <begin position="30"/>
        <end position="459"/>
    </location>
</feature>
<dbReference type="EMBL" id="CP001848">
    <property type="protein sequence ID" value="ADB19027.1"/>
    <property type="molecule type" value="Genomic_DNA"/>
</dbReference>
<reference evidence="2 3" key="1">
    <citation type="journal article" date="2009" name="Stand. Genomic Sci.">
        <title>Complete genome sequence of Pirellula staleyi type strain (ATCC 27377).</title>
        <authorList>
            <person name="Clum A."/>
            <person name="Tindall B.J."/>
            <person name="Sikorski J."/>
            <person name="Ivanova N."/>
            <person name="Mavrommatis K."/>
            <person name="Lucas S."/>
            <person name="Glavina del Rio T."/>
            <person name="Nolan M."/>
            <person name="Chen F."/>
            <person name="Tice H."/>
            <person name="Pitluck S."/>
            <person name="Cheng J.F."/>
            <person name="Chertkov O."/>
            <person name="Brettin T."/>
            <person name="Han C."/>
            <person name="Detter J.C."/>
            <person name="Kuske C."/>
            <person name="Bruce D."/>
            <person name="Goodwin L."/>
            <person name="Ovchinikova G."/>
            <person name="Pati A."/>
            <person name="Mikhailova N."/>
            <person name="Chen A."/>
            <person name="Palaniappan K."/>
            <person name="Land M."/>
            <person name="Hauser L."/>
            <person name="Chang Y.J."/>
            <person name="Jeffries C.D."/>
            <person name="Chain P."/>
            <person name="Rohde M."/>
            <person name="Goker M."/>
            <person name="Bristow J."/>
            <person name="Eisen J.A."/>
            <person name="Markowitz V."/>
            <person name="Hugenholtz P."/>
            <person name="Kyrpides N.C."/>
            <person name="Klenk H.P."/>
            <person name="Lapidus A."/>
        </authorList>
    </citation>
    <scope>NUCLEOTIDE SEQUENCE [LARGE SCALE GENOMIC DNA]</scope>
    <source>
        <strain evidence="3">ATCC 27377 / DSM 6068 / ICPB 4128</strain>
    </source>
</reference>
<dbReference type="Proteomes" id="UP000001887">
    <property type="component" value="Chromosome"/>
</dbReference>
<evidence type="ECO:0000313" key="2">
    <source>
        <dbReference type="EMBL" id="ADB19027.1"/>
    </source>
</evidence>